<protein>
    <recommendedName>
        <fullName evidence="1">UspA domain-containing protein</fullName>
    </recommendedName>
</protein>
<dbReference type="CDD" id="cd23659">
    <property type="entry name" value="USP_At3g01520-like"/>
    <property type="match status" value="1"/>
</dbReference>
<dbReference type="Proteomes" id="UP000824469">
    <property type="component" value="Unassembled WGS sequence"/>
</dbReference>
<evidence type="ECO:0000259" key="1">
    <source>
        <dbReference type="Pfam" id="PF00582"/>
    </source>
</evidence>
<keyword evidence="3" id="KW-1185">Reference proteome</keyword>
<dbReference type="PANTHER" id="PTHR31964">
    <property type="entry name" value="ADENINE NUCLEOTIDE ALPHA HYDROLASES-LIKE SUPERFAMILY PROTEIN"/>
    <property type="match status" value="1"/>
</dbReference>
<dbReference type="EMBL" id="JAHRHJ020000008">
    <property type="protein sequence ID" value="KAH9306957.1"/>
    <property type="molecule type" value="Genomic_DNA"/>
</dbReference>
<evidence type="ECO:0000313" key="2">
    <source>
        <dbReference type="EMBL" id="KAH9306957.1"/>
    </source>
</evidence>
<dbReference type="Gene3D" id="3.40.50.620">
    <property type="entry name" value="HUPs"/>
    <property type="match status" value="1"/>
</dbReference>
<name>A0AA38FN15_TAXCH</name>
<dbReference type="OMA" id="ICEMVKV"/>
<dbReference type="InterPro" id="IPR006015">
    <property type="entry name" value="Universal_stress_UspA"/>
</dbReference>
<accession>A0AA38FN15</accession>
<evidence type="ECO:0000313" key="3">
    <source>
        <dbReference type="Proteomes" id="UP000824469"/>
    </source>
</evidence>
<dbReference type="PRINTS" id="PR01438">
    <property type="entry name" value="UNVRSLSTRESS"/>
</dbReference>
<gene>
    <name evidence="2" type="ORF">KI387_011361</name>
</gene>
<comment type="caution">
    <text evidence="2">The sequence shown here is derived from an EMBL/GenBank/DDBJ whole genome shotgun (WGS) entry which is preliminary data.</text>
</comment>
<dbReference type="PANTHER" id="PTHR31964:SF113">
    <property type="entry name" value="USPA DOMAIN-CONTAINING PROTEIN"/>
    <property type="match status" value="1"/>
</dbReference>
<dbReference type="InterPro" id="IPR014729">
    <property type="entry name" value="Rossmann-like_a/b/a_fold"/>
</dbReference>
<organism evidence="2 3">
    <name type="scientific">Taxus chinensis</name>
    <name type="common">Chinese yew</name>
    <name type="synonym">Taxus wallichiana var. chinensis</name>
    <dbReference type="NCBI Taxonomy" id="29808"/>
    <lineage>
        <taxon>Eukaryota</taxon>
        <taxon>Viridiplantae</taxon>
        <taxon>Streptophyta</taxon>
        <taxon>Embryophyta</taxon>
        <taxon>Tracheophyta</taxon>
        <taxon>Spermatophyta</taxon>
        <taxon>Pinopsida</taxon>
        <taxon>Pinidae</taxon>
        <taxon>Conifers II</taxon>
        <taxon>Cupressales</taxon>
        <taxon>Taxaceae</taxon>
        <taxon>Taxus</taxon>
    </lineage>
</organism>
<feature type="non-terminal residue" evidence="2">
    <location>
        <position position="134"/>
    </location>
</feature>
<feature type="domain" description="UspA" evidence="1">
    <location>
        <begin position="11"/>
        <end position="131"/>
    </location>
</feature>
<sequence>MAEGEESPKQRKIMVAVDESEESMYALSWALDFLSVNAHDTLVLMHAQPPPQVYTAIDGAGYVFTSEMLHSMERYQRSITENVLERAKSMCTGKHVCVETRVSIGDARDVICDEADKAEPDFLVIGSHGYGVLK</sequence>
<reference evidence="2 3" key="1">
    <citation type="journal article" date="2021" name="Nat. Plants">
        <title>The Taxus genome provides insights into paclitaxel biosynthesis.</title>
        <authorList>
            <person name="Xiong X."/>
            <person name="Gou J."/>
            <person name="Liao Q."/>
            <person name="Li Y."/>
            <person name="Zhou Q."/>
            <person name="Bi G."/>
            <person name="Li C."/>
            <person name="Du R."/>
            <person name="Wang X."/>
            <person name="Sun T."/>
            <person name="Guo L."/>
            <person name="Liang H."/>
            <person name="Lu P."/>
            <person name="Wu Y."/>
            <person name="Zhang Z."/>
            <person name="Ro D.K."/>
            <person name="Shang Y."/>
            <person name="Huang S."/>
            <person name="Yan J."/>
        </authorList>
    </citation>
    <scope>NUCLEOTIDE SEQUENCE [LARGE SCALE GENOMIC DNA]</scope>
    <source>
        <strain evidence="2">Ta-2019</strain>
    </source>
</reference>
<dbReference type="InterPro" id="IPR006016">
    <property type="entry name" value="UspA"/>
</dbReference>
<dbReference type="SUPFAM" id="SSF52402">
    <property type="entry name" value="Adenine nucleotide alpha hydrolases-like"/>
    <property type="match status" value="1"/>
</dbReference>
<dbReference type="AlphaFoldDB" id="A0AA38FN15"/>
<proteinExistence type="predicted"/>
<dbReference type="Pfam" id="PF00582">
    <property type="entry name" value="Usp"/>
    <property type="match status" value="1"/>
</dbReference>